<dbReference type="VEuPathDB" id="ToxoDB:TGDOM2_230205"/>
<protein>
    <submittedName>
        <fullName evidence="1">Uncharacterized protein</fullName>
    </submittedName>
</protein>
<gene>
    <name evidence="1" type="ORF">TGDOM2_230205</name>
</gene>
<reference evidence="1 2" key="1">
    <citation type="submission" date="2014-02" db="EMBL/GenBank/DDBJ databases">
        <authorList>
            <person name="Sibley D."/>
            <person name="Venepally P."/>
            <person name="Karamycheva S."/>
            <person name="Hadjithomas M."/>
            <person name="Khan A."/>
            <person name="Brunk B."/>
            <person name="Roos D."/>
            <person name="Caler E."/>
            <person name="Lorenzi H."/>
        </authorList>
    </citation>
    <scope>NUCLEOTIDE SEQUENCE [LARGE SCALE GENOMIC DNA]</scope>
    <source>
        <strain evidence="1 2">GAB2-2007-GAL-DOM2</strain>
    </source>
</reference>
<proteinExistence type="predicted"/>
<dbReference type="Proteomes" id="UP000028837">
    <property type="component" value="Unassembled WGS sequence"/>
</dbReference>
<organism evidence="1 2">
    <name type="scientific">Toxoplasma gondii GAB2-2007-GAL-DOM2</name>
    <dbReference type="NCBI Taxonomy" id="1130820"/>
    <lineage>
        <taxon>Eukaryota</taxon>
        <taxon>Sar</taxon>
        <taxon>Alveolata</taxon>
        <taxon>Apicomplexa</taxon>
        <taxon>Conoidasida</taxon>
        <taxon>Coccidia</taxon>
        <taxon>Eucoccidiorida</taxon>
        <taxon>Eimeriorina</taxon>
        <taxon>Sarcocystidae</taxon>
        <taxon>Toxoplasma</taxon>
    </lineage>
</organism>
<name>A0A086KUZ5_TOXGO</name>
<evidence type="ECO:0000313" key="1">
    <source>
        <dbReference type="EMBL" id="KFG48213.1"/>
    </source>
</evidence>
<dbReference type="AlphaFoldDB" id="A0A086KUZ5"/>
<accession>A0A086KUZ5</accession>
<dbReference type="EMBL" id="AHZU02000123">
    <property type="protein sequence ID" value="KFG48213.1"/>
    <property type="molecule type" value="Genomic_DNA"/>
</dbReference>
<sequence>MPSAPTYGVPGKTSFLKWSGTQKRRTLKVGAAGTGMKRNSKQKEADSEQFFHDWSILLLEVVRNNNQLRPHRLASENIHKSHYRLPAVSSRMKWRKKTARCLAIS</sequence>
<comment type="caution">
    <text evidence="1">The sequence shown here is derived from an EMBL/GenBank/DDBJ whole genome shotgun (WGS) entry which is preliminary data.</text>
</comment>
<evidence type="ECO:0000313" key="2">
    <source>
        <dbReference type="Proteomes" id="UP000028837"/>
    </source>
</evidence>